<evidence type="ECO:0000313" key="3">
    <source>
        <dbReference type="Proteomes" id="UP000182584"/>
    </source>
</evidence>
<dbReference type="OrthoDB" id="2005561at2"/>
<dbReference type="RefSeq" id="WP_074755580.1">
    <property type="nucleotide sequence ID" value="NZ_FOGJ01000009.1"/>
</dbReference>
<proteinExistence type="predicted"/>
<protein>
    <submittedName>
        <fullName evidence="2">Uncharacterized protein</fullName>
    </submittedName>
</protein>
<evidence type="ECO:0000313" key="2">
    <source>
        <dbReference type="EMBL" id="SER66934.1"/>
    </source>
</evidence>
<evidence type="ECO:0000256" key="1">
    <source>
        <dbReference type="SAM" id="MobiDB-lite"/>
    </source>
</evidence>
<feature type="compositionally biased region" description="Low complexity" evidence="1">
    <location>
        <begin position="30"/>
        <end position="70"/>
    </location>
</feature>
<dbReference type="Proteomes" id="UP000182584">
    <property type="component" value="Unassembled WGS sequence"/>
</dbReference>
<name>A0A1H9R2I5_BUTFI</name>
<organism evidence="2 3">
    <name type="scientific">Butyrivibrio fibrisolvens</name>
    <dbReference type="NCBI Taxonomy" id="831"/>
    <lineage>
        <taxon>Bacteria</taxon>
        <taxon>Bacillati</taxon>
        <taxon>Bacillota</taxon>
        <taxon>Clostridia</taxon>
        <taxon>Lachnospirales</taxon>
        <taxon>Lachnospiraceae</taxon>
        <taxon>Butyrivibrio</taxon>
    </lineage>
</organism>
<feature type="region of interest" description="Disordered" evidence="1">
    <location>
        <begin position="23"/>
        <end position="70"/>
    </location>
</feature>
<dbReference type="PROSITE" id="PS51257">
    <property type="entry name" value="PROKAR_LIPOPROTEIN"/>
    <property type="match status" value="1"/>
</dbReference>
<reference evidence="2 3" key="1">
    <citation type="submission" date="2016-10" db="EMBL/GenBank/DDBJ databases">
        <authorList>
            <person name="de Groot N.N."/>
        </authorList>
    </citation>
    <scope>NUCLEOTIDE SEQUENCE [LARGE SCALE GENOMIC DNA]</scope>
    <source>
        <strain evidence="2 3">AR40</strain>
    </source>
</reference>
<gene>
    <name evidence="2" type="ORF">SAMN04487884_10921</name>
</gene>
<dbReference type="EMBL" id="FOGJ01000009">
    <property type="protein sequence ID" value="SER66934.1"/>
    <property type="molecule type" value="Genomic_DNA"/>
</dbReference>
<dbReference type="AlphaFoldDB" id="A0A1H9R2I5"/>
<dbReference type="eggNOG" id="ENOG5030HDS">
    <property type="taxonomic scope" value="Bacteria"/>
</dbReference>
<sequence length="547" mass="59521">MKSKVISFFLATVITTGVLTGCSNNSANESTTDQSSAISESSEGTDSSTNNTNSADNSANGNTSTDADASANDASLPASFDEFIASLHAGQSYAYAPICEGEDALLVTSYTFDDLNGHIATYDASIYIEEGGSVKKVTTVQSGGTAYPIAVTADNELIVGNRNSVQVAHIDKASGKYVITRESDVEFTTDEEGTYHDYIEGEDVSIGTDSTLYDELDSLYWDSEVISFESAGVGSDNTPNLEGAVYAAYEGDDLYNISCYIGFESDTTGFMQTPDGLSGAPFDYELKGSDIVFHIASADDNTAASFSFDNASFPVLTFTGESPFENPEVTLTFLDNADPETFEASTYYEGDNTLLMQVSSYDKTSLTGDLYREEKIKEEFVDGAVEGDILSSVNGTAFTVVSFEDVNKELEYGTDDEFKQDVVGTTRFDKFLVRSSDDDFYYALQKEDYETSYKVVSLMTEGTVKKLIAKGVTFSIKEDCVIVLLKFVSNGESDELKEDYIIGREFDPESYPGWSEDATEYYLSSNMLVSISVVDNELSCIVQQYVE</sequence>
<accession>A0A1H9R2I5</accession>